<reference evidence="1 2" key="1">
    <citation type="submission" date="2017-02" db="EMBL/GenBank/DDBJ databases">
        <authorList>
            <person name="Peterson S.W."/>
        </authorList>
    </citation>
    <scope>NUCLEOTIDE SEQUENCE [LARGE SCALE GENOMIC DNA]</scope>
    <source>
        <strain evidence="1 2">ATCC BAA-909</strain>
    </source>
</reference>
<evidence type="ECO:0000313" key="2">
    <source>
        <dbReference type="Proteomes" id="UP000190395"/>
    </source>
</evidence>
<protein>
    <recommendedName>
        <fullName evidence="3">YubB ferredoxin-like domain-containing protein</fullName>
    </recommendedName>
</protein>
<dbReference type="STRING" id="225004.SAMN02745152_02092"/>
<organism evidence="1 2">
    <name type="scientific">Treponema berlinense</name>
    <dbReference type="NCBI Taxonomy" id="225004"/>
    <lineage>
        <taxon>Bacteria</taxon>
        <taxon>Pseudomonadati</taxon>
        <taxon>Spirochaetota</taxon>
        <taxon>Spirochaetia</taxon>
        <taxon>Spirochaetales</taxon>
        <taxon>Treponemataceae</taxon>
        <taxon>Treponema</taxon>
    </lineage>
</organism>
<dbReference type="RefSeq" id="WP_143592701.1">
    <property type="nucleotide sequence ID" value="NZ_FUXC01000017.1"/>
</dbReference>
<gene>
    <name evidence="1" type="ORF">SAMN02745152_02092</name>
</gene>
<accession>A0A1T4QSA3</accession>
<keyword evidence="2" id="KW-1185">Reference proteome</keyword>
<evidence type="ECO:0008006" key="3">
    <source>
        <dbReference type="Google" id="ProtNLM"/>
    </source>
</evidence>
<dbReference type="GeneID" id="303368305"/>
<dbReference type="Proteomes" id="UP000190395">
    <property type="component" value="Unassembled WGS sequence"/>
</dbReference>
<name>A0A1T4QSA3_9SPIR</name>
<sequence>MANICDFDMLVRGKPDDVDTFYHYLTDYDNSPKYFARIFTAEIDNESVSAEGIKTAKIFGDCAWSVYSCMCEGDYTYYNDDSEQKLTCLRLATKELNLEVEIRSTESGMGFWEHIYYKDGECLCEDCGDLPETNFDMEDVA</sequence>
<evidence type="ECO:0000313" key="1">
    <source>
        <dbReference type="EMBL" id="SKA06632.1"/>
    </source>
</evidence>
<proteinExistence type="predicted"/>
<dbReference type="AlphaFoldDB" id="A0A1T4QSA3"/>
<dbReference type="EMBL" id="FUXC01000017">
    <property type="protein sequence ID" value="SKA06632.1"/>
    <property type="molecule type" value="Genomic_DNA"/>
</dbReference>